<keyword evidence="1" id="KW-0472">Membrane</keyword>
<comment type="caution">
    <text evidence="2">The sequence shown here is derived from an EMBL/GenBank/DDBJ whole genome shotgun (WGS) entry which is preliminary data.</text>
</comment>
<name>A0A0F9CSW6_9ZZZZ</name>
<evidence type="ECO:0000256" key="1">
    <source>
        <dbReference type="SAM" id="Phobius"/>
    </source>
</evidence>
<accession>A0A0F9CSW6</accession>
<sequence>MTIGRIWRWLHAKNWRTWLGHLAIAFAIMAVGVAGWESITVGLYANAVHWLLRELPGLVQAIKAGDTEKLADGLGDLAGPMIGIAVYVVLFG</sequence>
<dbReference type="EMBL" id="LAZR01031863">
    <property type="protein sequence ID" value="KKL52518.1"/>
    <property type="molecule type" value="Genomic_DNA"/>
</dbReference>
<keyword evidence="1" id="KW-0812">Transmembrane</keyword>
<dbReference type="AlphaFoldDB" id="A0A0F9CSW6"/>
<gene>
    <name evidence="2" type="ORF">LCGC14_2284660</name>
</gene>
<feature type="transmembrane region" description="Helical" evidence="1">
    <location>
        <begin position="21"/>
        <end position="45"/>
    </location>
</feature>
<evidence type="ECO:0000313" key="2">
    <source>
        <dbReference type="EMBL" id="KKL52518.1"/>
    </source>
</evidence>
<reference evidence="2" key="1">
    <citation type="journal article" date="2015" name="Nature">
        <title>Complex archaea that bridge the gap between prokaryotes and eukaryotes.</title>
        <authorList>
            <person name="Spang A."/>
            <person name="Saw J.H."/>
            <person name="Jorgensen S.L."/>
            <person name="Zaremba-Niedzwiedzka K."/>
            <person name="Martijn J."/>
            <person name="Lind A.E."/>
            <person name="van Eijk R."/>
            <person name="Schleper C."/>
            <person name="Guy L."/>
            <person name="Ettema T.J."/>
        </authorList>
    </citation>
    <scope>NUCLEOTIDE SEQUENCE</scope>
</reference>
<protein>
    <submittedName>
        <fullName evidence="2">Uncharacterized protein</fullName>
    </submittedName>
</protein>
<proteinExistence type="predicted"/>
<organism evidence="2">
    <name type="scientific">marine sediment metagenome</name>
    <dbReference type="NCBI Taxonomy" id="412755"/>
    <lineage>
        <taxon>unclassified sequences</taxon>
        <taxon>metagenomes</taxon>
        <taxon>ecological metagenomes</taxon>
    </lineage>
</organism>
<keyword evidence="1" id="KW-1133">Transmembrane helix</keyword>